<feature type="region of interest" description="Disordered" evidence="1">
    <location>
        <begin position="41"/>
        <end position="106"/>
    </location>
</feature>
<evidence type="ECO:0000313" key="3">
    <source>
        <dbReference type="Proteomes" id="UP000308671"/>
    </source>
</evidence>
<gene>
    <name evidence="2" type="ORF">BGAL_0142g00050</name>
</gene>
<sequence length="106" mass="12479">MHGQNIHKDYRTVIPNIRIKDSIRLSTPQDRMNQRRMKLLQPLKPQRLNPSLQPSRQHIQHACPDLRIENDPSKNEYDTIIETPNDRRNEQKPKAKHEAVGETADQ</sequence>
<feature type="compositionally biased region" description="Basic and acidic residues" evidence="1">
    <location>
        <begin position="84"/>
        <end position="100"/>
    </location>
</feature>
<dbReference type="OrthoDB" id="10448856at2759"/>
<dbReference type="EMBL" id="PQXL01000142">
    <property type="protein sequence ID" value="THV50626.1"/>
    <property type="molecule type" value="Genomic_DNA"/>
</dbReference>
<feature type="compositionally biased region" description="Basic and acidic residues" evidence="1">
    <location>
        <begin position="64"/>
        <end position="77"/>
    </location>
</feature>
<feature type="compositionally biased region" description="Polar residues" evidence="1">
    <location>
        <begin position="48"/>
        <end position="57"/>
    </location>
</feature>
<evidence type="ECO:0000256" key="1">
    <source>
        <dbReference type="SAM" id="MobiDB-lite"/>
    </source>
</evidence>
<reference evidence="2 3" key="1">
    <citation type="submission" date="2017-12" db="EMBL/GenBank/DDBJ databases">
        <title>Comparative genomics of Botrytis spp.</title>
        <authorList>
            <person name="Valero-Jimenez C.A."/>
            <person name="Tapia P."/>
            <person name="Veloso J."/>
            <person name="Silva-Moreno E."/>
            <person name="Staats M."/>
            <person name="Valdes J.H."/>
            <person name="Van Kan J.A.L."/>
        </authorList>
    </citation>
    <scope>NUCLEOTIDE SEQUENCE [LARGE SCALE GENOMIC DNA]</scope>
    <source>
        <strain evidence="2 3">MUCL435</strain>
    </source>
</reference>
<keyword evidence="3" id="KW-1185">Reference proteome</keyword>
<evidence type="ECO:0000313" key="2">
    <source>
        <dbReference type="EMBL" id="THV50626.1"/>
    </source>
</evidence>
<comment type="caution">
    <text evidence="2">The sequence shown here is derived from an EMBL/GenBank/DDBJ whole genome shotgun (WGS) entry which is preliminary data.</text>
</comment>
<protein>
    <submittedName>
        <fullName evidence="2">Uncharacterized protein</fullName>
    </submittedName>
</protein>
<dbReference type="AlphaFoldDB" id="A0A4V4HUT1"/>
<organism evidence="2 3">
    <name type="scientific">Botrytis galanthina</name>
    <dbReference type="NCBI Taxonomy" id="278940"/>
    <lineage>
        <taxon>Eukaryota</taxon>
        <taxon>Fungi</taxon>
        <taxon>Dikarya</taxon>
        <taxon>Ascomycota</taxon>
        <taxon>Pezizomycotina</taxon>
        <taxon>Leotiomycetes</taxon>
        <taxon>Helotiales</taxon>
        <taxon>Sclerotiniaceae</taxon>
        <taxon>Botrytis</taxon>
    </lineage>
</organism>
<name>A0A4V4HUT1_9HELO</name>
<dbReference type="Proteomes" id="UP000308671">
    <property type="component" value="Unassembled WGS sequence"/>
</dbReference>
<accession>A0A4V4HUT1</accession>
<proteinExistence type="predicted"/>